<dbReference type="AlphaFoldDB" id="A0A914A717"/>
<evidence type="ECO:0008006" key="4">
    <source>
        <dbReference type="Google" id="ProtNLM"/>
    </source>
</evidence>
<dbReference type="OrthoDB" id="10065423at2759"/>
<dbReference type="EnsemblMetazoa" id="XM_038203283.1">
    <property type="protein sequence ID" value="XP_038059211.1"/>
    <property type="gene ID" value="LOC119730406"/>
</dbReference>
<evidence type="ECO:0000256" key="1">
    <source>
        <dbReference type="SAM" id="MobiDB-lite"/>
    </source>
</evidence>
<dbReference type="OMA" id="KMFFGAT"/>
<dbReference type="GeneID" id="119730406"/>
<proteinExistence type="predicted"/>
<protein>
    <recommendedName>
        <fullName evidence="4">PID domain-containing protein</fullName>
    </recommendedName>
</protein>
<organism evidence="2 3">
    <name type="scientific">Patiria miniata</name>
    <name type="common">Bat star</name>
    <name type="synonym">Asterina miniata</name>
    <dbReference type="NCBI Taxonomy" id="46514"/>
    <lineage>
        <taxon>Eukaryota</taxon>
        <taxon>Metazoa</taxon>
        <taxon>Echinodermata</taxon>
        <taxon>Eleutherozoa</taxon>
        <taxon>Asterozoa</taxon>
        <taxon>Asteroidea</taxon>
        <taxon>Valvatacea</taxon>
        <taxon>Valvatida</taxon>
        <taxon>Asterinidae</taxon>
        <taxon>Patiria</taxon>
    </lineage>
</organism>
<dbReference type="PANTHER" id="PTHR11232">
    <property type="entry name" value="PHOSPHOTYROSINE INTERACTION DOMAIN-CONTAINING FAMILY MEMBER"/>
    <property type="match status" value="1"/>
</dbReference>
<feature type="compositionally biased region" description="Basic and acidic residues" evidence="1">
    <location>
        <begin position="235"/>
        <end position="245"/>
    </location>
</feature>
<name>A0A914A717_PATMI</name>
<dbReference type="Gene3D" id="2.30.29.30">
    <property type="entry name" value="Pleckstrin-homology domain (PH domain)/Phosphotyrosine-binding domain (PTB)"/>
    <property type="match status" value="1"/>
</dbReference>
<keyword evidence="3" id="KW-1185">Reference proteome</keyword>
<dbReference type="SUPFAM" id="SSF50729">
    <property type="entry name" value="PH domain-like"/>
    <property type="match status" value="1"/>
</dbReference>
<evidence type="ECO:0000313" key="3">
    <source>
        <dbReference type="Proteomes" id="UP000887568"/>
    </source>
</evidence>
<dbReference type="InterPro" id="IPR011993">
    <property type="entry name" value="PH-like_dom_sf"/>
</dbReference>
<evidence type="ECO:0000313" key="2">
    <source>
        <dbReference type="EnsemblMetazoa" id="XP_038059211.1"/>
    </source>
</evidence>
<dbReference type="RefSeq" id="XP_038059211.1">
    <property type="nucleotide sequence ID" value="XM_038203283.1"/>
</dbReference>
<accession>A0A914A717</accession>
<dbReference type="Proteomes" id="UP000887568">
    <property type="component" value="Unplaced"/>
</dbReference>
<dbReference type="PANTHER" id="PTHR11232:SF45">
    <property type="entry name" value="GENE 7694-RELATED"/>
    <property type="match status" value="1"/>
</dbReference>
<reference evidence="2" key="1">
    <citation type="submission" date="2022-11" db="UniProtKB">
        <authorList>
            <consortium name="EnsemblMetazoa"/>
        </authorList>
    </citation>
    <scope>IDENTIFICATION</scope>
</reference>
<feature type="compositionally biased region" description="Basic and acidic residues" evidence="1">
    <location>
        <begin position="328"/>
        <end position="353"/>
    </location>
</feature>
<sequence length="368" mass="41029">MAFWKRRSRGSFAPSSNDRMAAIYLGRHPVTDNAGLDDASTALDTLYQTYKDGKEQAQRVTVEVIVNGLVINKIKGFSPPSNPSSDGSNRILLTAVKMFFGATDPARPKVFFIMKRSVDEANSGDRYECHAFLCDSPTAAKTLTLQLVEMFKNVGEPETQLAYSKSYDYATMRSNPQQIREKGLLRTQSLNLPRSRGRTEAVSTLKITMNVEHGEQHSLREANNNSEIARLIAKRENEQSARSEAADYPMRGSDSPALERSKRPASSSPEPRSTVDMVPSDESPDRKTTHKPIVTFNPNKPDSPSKLLRESQLSTVKEQSPSSSPKSSPKERKMNVKKTEVTKENQENISDKANKRKSVRFADDAEII</sequence>
<dbReference type="InterPro" id="IPR051133">
    <property type="entry name" value="Adapter_Engulfment-Domain"/>
</dbReference>
<feature type="region of interest" description="Disordered" evidence="1">
    <location>
        <begin position="235"/>
        <end position="368"/>
    </location>
</feature>